<dbReference type="AlphaFoldDB" id="A0A2V1D517"/>
<accession>A0A2V1D517</accession>
<sequence>MAPTTSYSRNMYLYTSDQLQGAIRASGCEPYSAPHPIHSSQTATPHAIIASRRSQTSIALSPQTPSTPDA</sequence>
<organism evidence="1 2">
    <name type="scientific">Periconia macrospinosa</name>
    <dbReference type="NCBI Taxonomy" id="97972"/>
    <lineage>
        <taxon>Eukaryota</taxon>
        <taxon>Fungi</taxon>
        <taxon>Dikarya</taxon>
        <taxon>Ascomycota</taxon>
        <taxon>Pezizomycotina</taxon>
        <taxon>Dothideomycetes</taxon>
        <taxon>Pleosporomycetidae</taxon>
        <taxon>Pleosporales</taxon>
        <taxon>Massarineae</taxon>
        <taxon>Periconiaceae</taxon>
        <taxon>Periconia</taxon>
    </lineage>
</organism>
<reference evidence="1 2" key="1">
    <citation type="journal article" date="2018" name="Sci. Rep.">
        <title>Comparative genomics provides insights into the lifestyle and reveals functional heterogeneity of dark septate endophytic fungi.</title>
        <authorList>
            <person name="Knapp D.G."/>
            <person name="Nemeth J.B."/>
            <person name="Barry K."/>
            <person name="Hainaut M."/>
            <person name="Henrissat B."/>
            <person name="Johnson J."/>
            <person name="Kuo A."/>
            <person name="Lim J.H.P."/>
            <person name="Lipzen A."/>
            <person name="Nolan M."/>
            <person name="Ohm R.A."/>
            <person name="Tamas L."/>
            <person name="Grigoriev I.V."/>
            <person name="Spatafora J.W."/>
            <person name="Nagy L.G."/>
            <person name="Kovacs G.M."/>
        </authorList>
    </citation>
    <scope>NUCLEOTIDE SEQUENCE [LARGE SCALE GENOMIC DNA]</scope>
    <source>
        <strain evidence="1 2">DSE2036</strain>
    </source>
</reference>
<evidence type="ECO:0000313" key="2">
    <source>
        <dbReference type="Proteomes" id="UP000244855"/>
    </source>
</evidence>
<name>A0A2V1D517_9PLEO</name>
<gene>
    <name evidence="1" type="ORF">DM02DRAFT_662312</name>
</gene>
<protein>
    <submittedName>
        <fullName evidence="1">Uncharacterized protein</fullName>
    </submittedName>
</protein>
<keyword evidence="2" id="KW-1185">Reference proteome</keyword>
<proteinExistence type="predicted"/>
<dbReference type="EMBL" id="KZ805617">
    <property type="protein sequence ID" value="PVH93085.1"/>
    <property type="molecule type" value="Genomic_DNA"/>
</dbReference>
<dbReference type="Proteomes" id="UP000244855">
    <property type="component" value="Unassembled WGS sequence"/>
</dbReference>
<evidence type="ECO:0000313" key="1">
    <source>
        <dbReference type="EMBL" id="PVH93085.1"/>
    </source>
</evidence>